<organism evidence="1 2">
    <name type="scientific">Diploscapter pachys</name>
    <dbReference type="NCBI Taxonomy" id="2018661"/>
    <lineage>
        <taxon>Eukaryota</taxon>
        <taxon>Metazoa</taxon>
        <taxon>Ecdysozoa</taxon>
        <taxon>Nematoda</taxon>
        <taxon>Chromadorea</taxon>
        <taxon>Rhabditida</taxon>
        <taxon>Rhabditina</taxon>
        <taxon>Rhabditomorpha</taxon>
        <taxon>Rhabditoidea</taxon>
        <taxon>Rhabditidae</taxon>
        <taxon>Diploscapter</taxon>
    </lineage>
</organism>
<dbReference type="Proteomes" id="UP000218231">
    <property type="component" value="Unassembled WGS sequence"/>
</dbReference>
<dbReference type="EMBL" id="LIAE01007279">
    <property type="protein sequence ID" value="PAV80357.1"/>
    <property type="molecule type" value="Genomic_DNA"/>
</dbReference>
<keyword evidence="2" id="KW-1185">Reference proteome</keyword>
<comment type="caution">
    <text evidence="1">The sequence shown here is derived from an EMBL/GenBank/DDBJ whole genome shotgun (WGS) entry which is preliminary data.</text>
</comment>
<accession>A0A2A2L2R4</accession>
<gene>
    <name evidence="1" type="ORF">WR25_20643</name>
</gene>
<protein>
    <submittedName>
        <fullName evidence="1">Uncharacterized protein</fullName>
    </submittedName>
</protein>
<evidence type="ECO:0000313" key="1">
    <source>
        <dbReference type="EMBL" id="PAV80357.1"/>
    </source>
</evidence>
<dbReference type="AlphaFoldDB" id="A0A2A2L2R4"/>
<sequence>MTDVQMFNPPEVWRTDVIAYIPDFRSTWELVYPKEDMNYAEHGLDGFVHDRDSSTDNVNKTIKQWANDDTNGLNFTDSVKERQNVEHYAIPDAEDFIDQTGYIQTTTKLKLTYQKPKSQLGLLQEDQIESVDQLTKQQQLKESNWVVHIQRPLPPTVIFTKSYAVEASCIFENEFDYSEEIHYP</sequence>
<name>A0A2A2L2R4_9BILA</name>
<proteinExistence type="predicted"/>
<reference evidence="1 2" key="1">
    <citation type="journal article" date="2017" name="Curr. Biol.">
        <title>Genome architecture and evolution of a unichromosomal asexual nematode.</title>
        <authorList>
            <person name="Fradin H."/>
            <person name="Zegar C."/>
            <person name="Gutwein M."/>
            <person name="Lucas J."/>
            <person name="Kovtun M."/>
            <person name="Corcoran D."/>
            <person name="Baugh L.R."/>
            <person name="Kiontke K."/>
            <person name="Gunsalus K."/>
            <person name="Fitch D.H."/>
            <person name="Piano F."/>
        </authorList>
    </citation>
    <scope>NUCLEOTIDE SEQUENCE [LARGE SCALE GENOMIC DNA]</scope>
    <source>
        <strain evidence="1">PF1309</strain>
    </source>
</reference>
<evidence type="ECO:0000313" key="2">
    <source>
        <dbReference type="Proteomes" id="UP000218231"/>
    </source>
</evidence>